<dbReference type="CDD" id="cd00093">
    <property type="entry name" value="HTH_XRE"/>
    <property type="match status" value="1"/>
</dbReference>
<dbReference type="Pfam" id="PF06114">
    <property type="entry name" value="Peptidase_M78"/>
    <property type="match status" value="1"/>
</dbReference>
<evidence type="ECO:0000259" key="2">
    <source>
        <dbReference type="PROSITE" id="PS50943"/>
    </source>
</evidence>
<dbReference type="InterPro" id="IPR052345">
    <property type="entry name" value="Rad_response_metalloprotease"/>
</dbReference>
<dbReference type="RefSeq" id="WP_382341052.1">
    <property type="nucleotide sequence ID" value="NZ_JBHSAB010000002.1"/>
</dbReference>
<evidence type="ECO:0000313" key="4">
    <source>
        <dbReference type="Proteomes" id="UP001595758"/>
    </source>
</evidence>
<proteinExistence type="inferred from homology"/>
<dbReference type="InterPro" id="IPR010982">
    <property type="entry name" value="Lambda_DNA-bd_dom_sf"/>
</dbReference>
<dbReference type="Pfam" id="PF01381">
    <property type="entry name" value="HTH_3"/>
    <property type="match status" value="1"/>
</dbReference>
<protein>
    <submittedName>
        <fullName evidence="3">Helix-turn-helix domain-containing protein</fullName>
    </submittedName>
</protein>
<reference evidence="4" key="1">
    <citation type="journal article" date="2019" name="Int. J. Syst. Evol. Microbiol.">
        <title>The Global Catalogue of Microorganisms (GCM) 10K type strain sequencing project: providing services to taxonomists for standard genome sequencing and annotation.</title>
        <authorList>
            <consortium name="The Broad Institute Genomics Platform"/>
            <consortium name="The Broad Institute Genome Sequencing Center for Infectious Disease"/>
            <person name="Wu L."/>
            <person name="Ma J."/>
        </authorList>
    </citation>
    <scope>NUCLEOTIDE SEQUENCE [LARGE SCALE GENOMIC DNA]</scope>
    <source>
        <strain evidence="4">CCUG 59858</strain>
    </source>
</reference>
<feature type="domain" description="HTH cro/C1-type" evidence="2">
    <location>
        <begin position="15"/>
        <end position="70"/>
    </location>
</feature>
<dbReference type="InterPro" id="IPR010359">
    <property type="entry name" value="IrrE_HExxH"/>
</dbReference>
<dbReference type="Gene3D" id="1.10.10.2910">
    <property type="match status" value="1"/>
</dbReference>
<organism evidence="3 4">
    <name type="scientific">Legionella dresdenensis</name>
    <dbReference type="NCBI Taxonomy" id="450200"/>
    <lineage>
        <taxon>Bacteria</taxon>
        <taxon>Pseudomonadati</taxon>
        <taxon>Pseudomonadota</taxon>
        <taxon>Gammaproteobacteria</taxon>
        <taxon>Legionellales</taxon>
        <taxon>Legionellaceae</taxon>
        <taxon>Legionella</taxon>
    </lineage>
</organism>
<dbReference type="SUPFAM" id="SSF47413">
    <property type="entry name" value="lambda repressor-like DNA-binding domains"/>
    <property type="match status" value="1"/>
</dbReference>
<comment type="caution">
    <text evidence="3">The sequence shown here is derived from an EMBL/GenBank/DDBJ whole genome shotgun (WGS) entry which is preliminary data.</text>
</comment>
<accession>A0ABV8CCY3</accession>
<keyword evidence="4" id="KW-1185">Reference proteome</keyword>
<evidence type="ECO:0000313" key="3">
    <source>
        <dbReference type="EMBL" id="MFC3908091.1"/>
    </source>
</evidence>
<dbReference type="PANTHER" id="PTHR43236">
    <property type="entry name" value="ANTITOXIN HIGA1"/>
    <property type="match status" value="1"/>
</dbReference>
<comment type="similarity">
    <text evidence="1">Belongs to the short-chain fatty acyl-CoA assimilation regulator (ScfR) family.</text>
</comment>
<dbReference type="SMART" id="SM00530">
    <property type="entry name" value="HTH_XRE"/>
    <property type="match status" value="1"/>
</dbReference>
<name>A0ABV8CCY3_9GAMM</name>
<dbReference type="InterPro" id="IPR001387">
    <property type="entry name" value="Cro/C1-type_HTH"/>
</dbReference>
<dbReference type="PROSITE" id="PS50943">
    <property type="entry name" value="HTH_CROC1"/>
    <property type="match status" value="1"/>
</dbReference>
<dbReference type="Gene3D" id="1.10.260.40">
    <property type="entry name" value="lambda repressor-like DNA-binding domains"/>
    <property type="match status" value="1"/>
</dbReference>
<dbReference type="Proteomes" id="UP001595758">
    <property type="component" value="Unassembled WGS sequence"/>
</dbReference>
<sequence>MSINKVSQKLIGRRIQVARESKDYSQDDLTKAIGLKNRQSISSIENGERAVKSEELLSISEFLDYDIDFFLDPFSVTGEAKFSWRASNDLAEKELDAFEQQTSRWIGLLRWLREINNKQSNPLKYSLKLSNKSSFEDAVNCAEKLVKILELGIKPTEHLIDRIEQKLDIPVIFVDSKQNQDGSVISGASCHLQDLGLILINKNEPEPRRYYNLAHELFHILTWDVMKPSHRESNSIEDRKKNKRIEQLADNFASGILMPEESLNHFINKKFINDTKHLLDVAIELKVSPQALAFRLVNLKWIEQETMNTLKKHKLPMHNDCVLKKFQPIFINMLHKAIEQGQLSARKAAKTLNMNLSHLTDLFTEYDLSAPYEL</sequence>
<gene>
    <name evidence="3" type="ORF">ACFORL_03235</name>
</gene>
<dbReference type="PANTHER" id="PTHR43236:SF1">
    <property type="entry name" value="BLL7220 PROTEIN"/>
    <property type="match status" value="1"/>
</dbReference>
<dbReference type="EMBL" id="JBHSAB010000002">
    <property type="protein sequence ID" value="MFC3908091.1"/>
    <property type="molecule type" value="Genomic_DNA"/>
</dbReference>
<evidence type="ECO:0000256" key="1">
    <source>
        <dbReference type="ARBA" id="ARBA00007227"/>
    </source>
</evidence>